<feature type="domain" description="Rab-GAP TBC" evidence="4">
    <location>
        <begin position="701"/>
        <end position="899"/>
    </location>
</feature>
<protein>
    <recommendedName>
        <fullName evidence="4">Rab-GAP TBC domain-containing protein</fullName>
    </recommendedName>
</protein>
<sequence length="1219" mass="139912">MKLYKVEYLSSCTVNKRLTNPMIPWIIAEIKKNNYHKKVKIGIEDASLVIYENWDCKNKLYFQHELKYITRLAFLNSDVATFFYAVRDMADENNVHCHVYNTTQPDEVMELFSTMKENSHKSLQSIGRSLSNAQTLTSLCADISPNSSHFFEVLYVGKIRVSQKKVPNSFIDDALEKFRLHELEKSKKSNSTNTSRRGSQINSSDQNTTYLSDPRRGSMIVLSPGIENQGYSFGAEKQTKELEITRTRSGSINYPIKNLETNGQNTNNIAEEINRTMVFQIGRTDLRLISPDRKQILLHKQLKDIIHCVQGSRNQLHFGFTCRDSSSSESCIGYIFKCESESVAIELVTAINLAINNTNEALKKEKQVIVSCEHCPMVWFHKLCSDIENLNEHKIQTVIFKQLETLPEDDQEIVLTKLHGLETLSKISLKEQNELLIMLLRTHCESKQMRHVHDSAENRHEFLNQYLGGSTIFMKAKRSLTSSFDQLMKRRSSKDDVGLIATVKENSLPNNIAFYKEPSPKSDLSSRLLVQQSISNSKAHPNKSEVYLAETKSHSSPASMMNMFLKVGQSPKSSMISTSDNDSDEQNDLNPGSWRQAIFKNVVTPNKQTKDTENVKKKLDADDLRALWKKAINQQVLLIRMEKENAKLKERQEEATVKRIKLEYDDIGSSAREYLGVWETIVNKENRKFDAKMLRQAIRQGVPRSKRGDVWIFFAELYCNTTAPSPIDLEKFPNFNVPYEQLLKQLTKYQHAILIDLGRTFPNHTYFMSPFGPGQLALYNLLKAYSLLDPEVGYCQGLCFVAGVLLLHMSEEQAFMMLKHLMFRRSLRKQYLPDMAALQVQLYQLSRLLHDHHPDLYAHFDNCDIPPTLYAAPWFLTMFASQFPLGFVARIFDILFFENIDVLFRVILSLLTYHKDNLLACDGMEQIMNFIKNDFPVVNNEIIDKIIKQVFTTDLSKQLMEYGVEYHVLQEELSSPNPEIKKIKYLEEMNKALMQQNKILHEQLEISITNNGRLEMNRSSNLSAINRLESEVKSLELTVATLGNFVSELAYAHSAIEIPPDVLGLISQINMCRNRRNDNKQTNINNLFSKPQLDIPYRIKPMLEKSLSDSKNILKKSIKEEINQEEVKKKNCLKSSKSNYELFSNESNLNNNGLHPLDCKDVNVCYSGTTKLRTIKPIRSNSDGHFILPNIVAIDVDDSLCKRDKNENIELNTSTVNGN</sequence>
<dbReference type="SUPFAM" id="SSF50729">
    <property type="entry name" value="PH domain-like"/>
    <property type="match status" value="2"/>
</dbReference>
<dbReference type="PROSITE" id="PS50086">
    <property type="entry name" value="TBC_RABGAP"/>
    <property type="match status" value="1"/>
</dbReference>
<keyword evidence="2" id="KW-0597">Phosphoprotein</keyword>
<reference evidence="5 6" key="1">
    <citation type="submission" date="2023-01" db="EMBL/GenBank/DDBJ databases">
        <authorList>
            <person name="Whitehead M."/>
        </authorList>
    </citation>
    <scope>NUCLEOTIDE SEQUENCE [LARGE SCALE GENOMIC DNA]</scope>
</reference>
<accession>A0AAV0X042</accession>
<dbReference type="FunFam" id="1.10.8.270:FF:000001">
    <property type="entry name" value="TBC1 domain family member 1"/>
    <property type="match status" value="1"/>
</dbReference>
<dbReference type="SMART" id="SM00462">
    <property type="entry name" value="PTB"/>
    <property type="match status" value="1"/>
</dbReference>
<feature type="compositionally biased region" description="Polar residues" evidence="3">
    <location>
        <begin position="196"/>
        <end position="211"/>
    </location>
</feature>
<dbReference type="AlphaFoldDB" id="A0AAV0X042"/>
<dbReference type="PANTHER" id="PTHR47219:SF16">
    <property type="entry name" value="GTPASE ACTIVATING PROTEIN"/>
    <property type="match status" value="1"/>
</dbReference>
<dbReference type="InterPro" id="IPR011993">
    <property type="entry name" value="PH-like_dom_sf"/>
</dbReference>
<dbReference type="Pfam" id="PF00566">
    <property type="entry name" value="RabGAP-TBC"/>
    <property type="match status" value="1"/>
</dbReference>
<dbReference type="GO" id="GO:0005096">
    <property type="term" value="F:GTPase activator activity"/>
    <property type="evidence" value="ECO:0007669"/>
    <property type="project" value="UniProtKB-KW"/>
</dbReference>
<evidence type="ECO:0000313" key="5">
    <source>
        <dbReference type="EMBL" id="CAI6361739.1"/>
    </source>
</evidence>
<dbReference type="EMBL" id="CARXXK010000003">
    <property type="protein sequence ID" value="CAI6361739.1"/>
    <property type="molecule type" value="Genomic_DNA"/>
</dbReference>
<dbReference type="FunFam" id="1.10.472.80:FF:000043">
    <property type="entry name" value="Pollux, isoform A"/>
    <property type="match status" value="1"/>
</dbReference>
<dbReference type="Pfam" id="PF11830">
    <property type="entry name" value="DUF3350"/>
    <property type="match status" value="1"/>
</dbReference>
<keyword evidence="6" id="KW-1185">Reference proteome</keyword>
<feature type="region of interest" description="Disordered" evidence="3">
    <location>
        <begin position="185"/>
        <end position="216"/>
    </location>
</feature>
<comment type="caution">
    <text evidence="5">The sequence shown here is derived from an EMBL/GenBank/DDBJ whole genome shotgun (WGS) entry which is preliminary data.</text>
</comment>
<dbReference type="PANTHER" id="PTHR47219">
    <property type="entry name" value="RAB GTPASE-ACTIVATING PROTEIN 1-LIKE"/>
    <property type="match status" value="1"/>
</dbReference>
<feature type="region of interest" description="Disordered" evidence="3">
    <location>
        <begin position="569"/>
        <end position="592"/>
    </location>
</feature>
<keyword evidence="1" id="KW-0343">GTPase activation</keyword>
<dbReference type="InterPro" id="IPR006020">
    <property type="entry name" value="PTB/PI_dom"/>
</dbReference>
<evidence type="ECO:0000256" key="2">
    <source>
        <dbReference type="ARBA" id="ARBA00022553"/>
    </source>
</evidence>
<dbReference type="CDD" id="cd01269">
    <property type="entry name" value="PTB_TBC1D1_like"/>
    <property type="match status" value="1"/>
</dbReference>
<dbReference type="Proteomes" id="UP001160148">
    <property type="component" value="Unassembled WGS sequence"/>
</dbReference>
<dbReference type="InterPro" id="IPR035969">
    <property type="entry name" value="Rab-GAP_TBC_sf"/>
</dbReference>
<dbReference type="InterPro" id="IPR021785">
    <property type="entry name" value="DUF3350"/>
</dbReference>
<evidence type="ECO:0000256" key="1">
    <source>
        <dbReference type="ARBA" id="ARBA00022468"/>
    </source>
</evidence>
<dbReference type="SUPFAM" id="SSF47923">
    <property type="entry name" value="Ypt/Rab-GAP domain of gyp1p"/>
    <property type="match status" value="2"/>
</dbReference>
<proteinExistence type="predicted"/>
<dbReference type="Gene3D" id="2.30.29.30">
    <property type="entry name" value="Pleckstrin-homology domain (PH domain)/Phosphotyrosine-binding domain (PTB)"/>
    <property type="match status" value="2"/>
</dbReference>
<evidence type="ECO:0000256" key="3">
    <source>
        <dbReference type="SAM" id="MobiDB-lite"/>
    </source>
</evidence>
<evidence type="ECO:0000313" key="6">
    <source>
        <dbReference type="Proteomes" id="UP001160148"/>
    </source>
</evidence>
<gene>
    <name evidence="5" type="ORF">MEUPH1_LOCUS16887</name>
</gene>
<dbReference type="Gene3D" id="1.10.8.270">
    <property type="entry name" value="putative rabgap domain of human tbc1 domain family member 14 like domains"/>
    <property type="match status" value="1"/>
</dbReference>
<dbReference type="InterPro" id="IPR050302">
    <property type="entry name" value="Rab_GAP_TBC_domain"/>
</dbReference>
<name>A0AAV0X042_9HEMI</name>
<evidence type="ECO:0000259" key="4">
    <source>
        <dbReference type="PROSITE" id="PS50086"/>
    </source>
</evidence>
<dbReference type="SMART" id="SM00164">
    <property type="entry name" value="TBC"/>
    <property type="match status" value="1"/>
</dbReference>
<dbReference type="InterPro" id="IPR000195">
    <property type="entry name" value="Rab-GAP-TBC_dom"/>
</dbReference>
<dbReference type="FunFam" id="1.10.10.2750:FF:000002">
    <property type="entry name" value="TBC1 domain family member 4"/>
    <property type="match status" value="1"/>
</dbReference>
<feature type="compositionally biased region" description="Polar residues" evidence="3">
    <location>
        <begin position="570"/>
        <end position="580"/>
    </location>
</feature>
<organism evidence="5 6">
    <name type="scientific">Macrosiphum euphorbiae</name>
    <name type="common">potato aphid</name>
    <dbReference type="NCBI Taxonomy" id="13131"/>
    <lineage>
        <taxon>Eukaryota</taxon>
        <taxon>Metazoa</taxon>
        <taxon>Ecdysozoa</taxon>
        <taxon>Arthropoda</taxon>
        <taxon>Hexapoda</taxon>
        <taxon>Insecta</taxon>
        <taxon>Pterygota</taxon>
        <taxon>Neoptera</taxon>
        <taxon>Paraneoptera</taxon>
        <taxon>Hemiptera</taxon>
        <taxon>Sternorrhyncha</taxon>
        <taxon>Aphidomorpha</taxon>
        <taxon>Aphidoidea</taxon>
        <taxon>Aphididae</taxon>
        <taxon>Macrosiphini</taxon>
        <taxon>Macrosiphum</taxon>
    </lineage>
</organism>
<dbReference type="Gene3D" id="1.10.10.2750">
    <property type="match status" value="1"/>
</dbReference>
<dbReference type="Gene3D" id="1.10.472.80">
    <property type="entry name" value="Ypt/Rab-GAP domain of gyp1p, domain 3"/>
    <property type="match status" value="1"/>
</dbReference>